<sequence length="130" mass="14593">MSSKSTVEIGSNCIINNEGRFFLLAEIEAKAPGVEIDPIIIIRITDEQARRLLCGGLKLCPIVSRRPRPTPGTKVEFKCIFIDNGRAFSIFDIENSTDNAVLLRIPLEQARRLIRKGVRRCTVIRQPFIG</sequence>
<comment type="caution">
    <text evidence="1">The sequence shown here is derived from an EMBL/GenBank/DDBJ whole genome shotgun (WGS) entry which is preliminary data.</text>
</comment>
<organism evidence="1 2">
    <name type="scientific">Aneurinibacillus aneurinilyticus</name>
    <name type="common">Bacillus aneurinolyticus</name>
    <dbReference type="NCBI Taxonomy" id="1391"/>
    <lineage>
        <taxon>Bacteria</taxon>
        <taxon>Bacillati</taxon>
        <taxon>Bacillota</taxon>
        <taxon>Bacilli</taxon>
        <taxon>Bacillales</taxon>
        <taxon>Paenibacillaceae</taxon>
        <taxon>Aneurinibacillus group</taxon>
        <taxon>Aneurinibacillus</taxon>
    </lineage>
</organism>
<evidence type="ECO:0000313" key="2">
    <source>
        <dbReference type="Proteomes" id="UP000561326"/>
    </source>
</evidence>
<protein>
    <submittedName>
        <fullName evidence="1">Uncharacterized protein</fullName>
    </submittedName>
</protein>
<name>A0A848D1N9_ANEAE</name>
<dbReference type="Proteomes" id="UP000561326">
    <property type="component" value="Unassembled WGS sequence"/>
</dbReference>
<gene>
    <name evidence="1" type="ORF">HF838_25705</name>
</gene>
<dbReference type="RefSeq" id="WP_168976850.1">
    <property type="nucleotide sequence ID" value="NZ_JABAGO010000114.1"/>
</dbReference>
<evidence type="ECO:0000313" key="1">
    <source>
        <dbReference type="EMBL" id="NMF01576.1"/>
    </source>
</evidence>
<proteinExistence type="predicted"/>
<dbReference type="EMBL" id="JABAGO010000114">
    <property type="protein sequence ID" value="NMF01576.1"/>
    <property type="molecule type" value="Genomic_DNA"/>
</dbReference>
<reference evidence="1 2" key="1">
    <citation type="submission" date="2020-04" db="EMBL/GenBank/DDBJ databases">
        <authorList>
            <person name="Hitch T.C.A."/>
            <person name="Wylensek D."/>
            <person name="Clavel T."/>
        </authorList>
    </citation>
    <scope>NUCLEOTIDE SEQUENCE [LARGE SCALE GENOMIC DNA]</scope>
    <source>
        <strain evidence="1 2">WB01_D5_05</strain>
    </source>
</reference>
<dbReference type="AlphaFoldDB" id="A0A848D1N9"/>
<accession>A0A848D1N9</accession>